<name>A0ABZ2KRB6_9BACT</name>
<dbReference type="PANTHER" id="PTHR12526:SF595">
    <property type="entry name" value="BLL5217 PROTEIN"/>
    <property type="match status" value="1"/>
</dbReference>
<sequence>MKVAIVSPLIESVPPKLYGGTERVVSYLCEELVRQGHDVTLFASGDSITRAQLRPMVERSLRLDRSCHNPNSHHVVMVDRIVEAASEFDILHFHLDYCHFPLVRRLGLPSVTTMHGRLDLPEFVHTYSYFHDVPLVSISDAQRAPIPHNHWVATIHHGLPRDLYLFQPDGGSYLAFIGRISPEKRPDRAIAIARRAKMPLKIAAKVDAVDREYFEAQIRPLITGADVEFIGEIDDVAKRDFIGNARAVLFPIDWPEPFGLVMIEAMACGTPVIAWRCGSVPEIMVDGETGYVVQSEDEAVEAVARVHELDRRRCRDVFEQRYTVERMARNYVDVYARQAGSDERLRVA</sequence>
<dbReference type="CDD" id="cd03802">
    <property type="entry name" value="GT4_AviGT4-like"/>
    <property type="match status" value="1"/>
</dbReference>
<reference evidence="3" key="1">
    <citation type="submission" date="2021-12" db="EMBL/GenBank/DDBJ databases">
        <title>Discovery of the Pendulisporaceae a myxobacterial family with distinct sporulation behavior and unique specialized metabolism.</title>
        <authorList>
            <person name="Garcia R."/>
            <person name="Popoff A."/>
            <person name="Bader C.D."/>
            <person name="Loehr J."/>
            <person name="Walesch S."/>
            <person name="Walt C."/>
            <person name="Boldt J."/>
            <person name="Bunk B."/>
            <person name="Haeckl F.J.F.P.J."/>
            <person name="Gunesch A.P."/>
            <person name="Birkelbach J."/>
            <person name="Nuebel U."/>
            <person name="Pietschmann T."/>
            <person name="Bach T."/>
            <person name="Mueller R."/>
        </authorList>
    </citation>
    <scope>NUCLEOTIDE SEQUENCE</scope>
    <source>
        <strain evidence="3">MSr11367</strain>
    </source>
</reference>
<dbReference type="PANTHER" id="PTHR12526">
    <property type="entry name" value="GLYCOSYLTRANSFERASE"/>
    <property type="match status" value="1"/>
</dbReference>
<protein>
    <submittedName>
        <fullName evidence="3">Glycosyltransferase family 4 protein</fullName>
    </submittedName>
</protein>
<evidence type="ECO:0000313" key="3">
    <source>
        <dbReference type="EMBL" id="WXB01040.1"/>
    </source>
</evidence>
<organism evidence="3 4">
    <name type="scientific">Pendulispora rubella</name>
    <dbReference type="NCBI Taxonomy" id="2741070"/>
    <lineage>
        <taxon>Bacteria</taxon>
        <taxon>Pseudomonadati</taxon>
        <taxon>Myxococcota</taxon>
        <taxon>Myxococcia</taxon>
        <taxon>Myxococcales</taxon>
        <taxon>Sorangiineae</taxon>
        <taxon>Pendulisporaceae</taxon>
        <taxon>Pendulispora</taxon>
    </lineage>
</organism>
<dbReference type="Proteomes" id="UP001374803">
    <property type="component" value="Chromosome"/>
</dbReference>
<keyword evidence="4" id="KW-1185">Reference proteome</keyword>
<evidence type="ECO:0000259" key="1">
    <source>
        <dbReference type="Pfam" id="PF00534"/>
    </source>
</evidence>
<dbReference type="SUPFAM" id="SSF53756">
    <property type="entry name" value="UDP-Glycosyltransferase/glycogen phosphorylase"/>
    <property type="match status" value="1"/>
</dbReference>
<dbReference type="Pfam" id="PF00534">
    <property type="entry name" value="Glycos_transf_1"/>
    <property type="match status" value="1"/>
</dbReference>
<feature type="domain" description="Glycosyl transferase family 1" evidence="1">
    <location>
        <begin position="169"/>
        <end position="310"/>
    </location>
</feature>
<proteinExistence type="predicted"/>
<dbReference type="Pfam" id="PF13439">
    <property type="entry name" value="Glyco_transf_4"/>
    <property type="match status" value="1"/>
</dbReference>
<dbReference type="InterPro" id="IPR028098">
    <property type="entry name" value="Glyco_trans_4-like_N"/>
</dbReference>
<gene>
    <name evidence="3" type="ORF">LVJ94_29485</name>
</gene>
<feature type="domain" description="Glycosyltransferase subfamily 4-like N-terminal" evidence="2">
    <location>
        <begin position="18"/>
        <end position="125"/>
    </location>
</feature>
<dbReference type="InterPro" id="IPR001296">
    <property type="entry name" value="Glyco_trans_1"/>
</dbReference>
<dbReference type="EMBL" id="CP089983">
    <property type="protein sequence ID" value="WXB01040.1"/>
    <property type="molecule type" value="Genomic_DNA"/>
</dbReference>
<dbReference type="Gene3D" id="3.40.50.2000">
    <property type="entry name" value="Glycogen Phosphorylase B"/>
    <property type="match status" value="2"/>
</dbReference>
<dbReference type="RefSeq" id="WP_394830647.1">
    <property type="nucleotide sequence ID" value="NZ_CP089929.1"/>
</dbReference>
<evidence type="ECO:0000313" key="4">
    <source>
        <dbReference type="Proteomes" id="UP001374803"/>
    </source>
</evidence>
<evidence type="ECO:0000259" key="2">
    <source>
        <dbReference type="Pfam" id="PF13439"/>
    </source>
</evidence>
<accession>A0ABZ2KRB6</accession>